<keyword evidence="8" id="KW-0472">Membrane</keyword>
<keyword evidence="3" id="KW-0813">Transport</keyword>
<dbReference type="Pfam" id="PF04718">
    <property type="entry name" value="ATP-synt_G"/>
    <property type="match status" value="1"/>
</dbReference>
<comment type="similarity">
    <text evidence="2">Belongs to the ATPase g subunit family.</text>
</comment>
<evidence type="ECO:0000256" key="1">
    <source>
        <dbReference type="ARBA" id="ARBA00004325"/>
    </source>
</evidence>
<evidence type="ECO:0000256" key="7">
    <source>
        <dbReference type="ARBA" id="ARBA00023128"/>
    </source>
</evidence>
<accession>A0ABR2YEN7</accession>
<evidence type="ECO:0000256" key="2">
    <source>
        <dbReference type="ARBA" id="ARBA00005699"/>
    </source>
</evidence>
<keyword evidence="7" id="KW-0496">Mitochondrion</keyword>
<dbReference type="InterPro" id="IPR006808">
    <property type="entry name" value="ATP_synth_F0_gsu_mt"/>
</dbReference>
<evidence type="ECO:0000256" key="9">
    <source>
        <dbReference type="ARBA" id="ARBA00023310"/>
    </source>
</evidence>
<dbReference type="EMBL" id="JALJOT010000013">
    <property type="protein sequence ID" value="KAK9903994.1"/>
    <property type="molecule type" value="Genomic_DNA"/>
</dbReference>
<evidence type="ECO:0000256" key="3">
    <source>
        <dbReference type="ARBA" id="ARBA00022448"/>
    </source>
</evidence>
<proteinExistence type="inferred from homology"/>
<protein>
    <submittedName>
        <fullName evidence="10">Uncharacterized protein</fullName>
    </submittedName>
</protein>
<name>A0ABR2YEN7_9CHLO</name>
<reference evidence="10 11" key="1">
    <citation type="journal article" date="2024" name="Nat. Commun.">
        <title>Phylogenomics reveals the evolutionary origins of lichenization in chlorophyte algae.</title>
        <authorList>
            <person name="Puginier C."/>
            <person name="Libourel C."/>
            <person name="Otte J."/>
            <person name="Skaloud P."/>
            <person name="Haon M."/>
            <person name="Grisel S."/>
            <person name="Petersen M."/>
            <person name="Berrin J.G."/>
            <person name="Delaux P.M."/>
            <person name="Dal Grande F."/>
            <person name="Keller J."/>
        </authorList>
    </citation>
    <scope>NUCLEOTIDE SEQUENCE [LARGE SCALE GENOMIC DNA]</scope>
    <source>
        <strain evidence="10 11">SAG 216-7</strain>
    </source>
</reference>
<organism evidence="10 11">
    <name type="scientific">Coccomyxa subellipsoidea</name>
    <dbReference type="NCBI Taxonomy" id="248742"/>
    <lineage>
        <taxon>Eukaryota</taxon>
        <taxon>Viridiplantae</taxon>
        <taxon>Chlorophyta</taxon>
        <taxon>core chlorophytes</taxon>
        <taxon>Trebouxiophyceae</taxon>
        <taxon>Trebouxiophyceae incertae sedis</taxon>
        <taxon>Coccomyxaceae</taxon>
        <taxon>Coccomyxa</taxon>
    </lineage>
</organism>
<keyword evidence="6" id="KW-0406">Ion transport</keyword>
<sequence length="128" mass="14317">MAQSLRARLGPLLSKLEGTVKPAYNATEKVVVEQYDKILKGGEQYVVKDPAEADKLLKKWFYTNLSRIPAGIKQVDHEWGSVKSKLAQRHDLPLTELGMYGLFVAEVYAWFVVGEIAGRGFTVSGYKI</sequence>
<dbReference type="PANTHER" id="PTHR12386">
    <property type="entry name" value="ATP SYNTHASE SUBUNIT"/>
    <property type="match status" value="1"/>
</dbReference>
<comment type="subcellular location">
    <subcellularLocation>
        <location evidence="1">Mitochondrion membrane</location>
    </subcellularLocation>
</comment>
<evidence type="ECO:0000256" key="8">
    <source>
        <dbReference type="ARBA" id="ARBA00023136"/>
    </source>
</evidence>
<evidence type="ECO:0000313" key="11">
    <source>
        <dbReference type="Proteomes" id="UP001491310"/>
    </source>
</evidence>
<keyword evidence="9" id="KW-0066">ATP synthesis</keyword>
<evidence type="ECO:0000256" key="5">
    <source>
        <dbReference type="ARBA" id="ARBA00022781"/>
    </source>
</evidence>
<keyword evidence="11" id="KW-1185">Reference proteome</keyword>
<keyword evidence="5" id="KW-0375">Hydrogen ion transport</keyword>
<comment type="caution">
    <text evidence="10">The sequence shown here is derived from an EMBL/GenBank/DDBJ whole genome shotgun (WGS) entry which is preliminary data.</text>
</comment>
<evidence type="ECO:0000313" key="10">
    <source>
        <dbReference type="EMBL" id="KAK9903994.1"/>
    </source>
</evidence>
<evidence type="ECO:0000256" key="6">
    <source>
        <dbReference type="ARBA" id="ARBA00023065"/>
    </source>
</evidence>
<dbReference type="Proteomes" id="UP001491310">
    <property type="component" value="Unassembled WGS sequence"/>
</dbReference>
<evidence type="ECO:0000256" key="4">
    <source>
        <dbReference type="ARBA" id="ARBA00022547"/>
    </source>
</evidence>
<gene>
    <name evidence="10" type="ORF">WJX75_002102</name>
</gene>
<keyword evidence="4" id="KW-0138">CF(0)</keyword>